<dbReference type="AlphaFoldDB" id="A0A926DLJ1"/>
<dbReference type="SUPFAM" id="SSF55154">
    <property type="entry name" value="CYTH-like phosphatases"/>
    <property type="match status" value="1"/>
</dbReference>
<dbReference type="InterPro" id="IPR033469">
    <property type="entry name" value="CYTH-like_dom_sf"/>
</dbReference>
<dbReference type="InterPro" id="IPR042267">
    <property type="entry name" value="VTC_sf"/>
</dbReference>
<evidence type="ECO:0000313" key="3">
    <source>
        <dbReference type="Proteomes" id="UP000611762"/>
    </source>
</evidence>
<dbReference type="Pfam" id="PF09359">
    <property type="entry name" value="VTC"/>
    <property type="match status" value="1"/>
</dbReference>
<organism evidence="2 3">
    <name type="scientific">Congzhengia minquanensis</name>
    <dbReference type="NCBI Taxonomy" id="2763657"/>
    <lineage>
        <taxon>Bacteria</taxon>
        <taxon>Bacillati</taxon>
        <taxon>Bacillota</taxon>
        <taxon>Clostridia</taxon>
        <taxon>Eubacteriales</taxon>
        <taxon>Oscillospiraceae</taxon>
        <taxon>Congzhengia</taxon>
    </lineage>
</organism>
<comment type="caution">
    <text evidence="2">The sequence shown here is derived from an EMBL/GenBank/DDBJ whole genome shotgun (WGS) entry which is preliminary data.</text>
</comment>
<reference evidence="2" key="1">
    <citation type="submission" date="2020-08" db="EMBL/GenBank/DDBJ databases">
        <title>Genome public.</title>
        <authorList>
            <person name="Liu C."/>
            <person name="Sun Q."/>
        </authorList>
    </citation>
    <scope>NUCLEOTIDE SEQUENCE</scope>
    <source>
        <strain evidence="2">H8</strain>
    </source>
</reference>
<evidence type="ECO:0000259" key="1">
    <source>
        <dbReference type="Pfam" id="PF09359"/>
    </source>
</evidence>
<dbReference type="Proteomes" id="UP000611762">
    <property type="component" value="Unassembled WGS sequence"/>
</dbReference>
<dbReference type="InterPro" id="IPR018966">
    <property type="entry name" value="VTC_domain"/>
</dbReference>
<proteinExistence type="predicted"/>
<dbReference type="Gene3D" id="3.20.100.30">
    <property type="entry name" value="VTC, catalytic tunnel domain"/>
    <property type="match status" value="1"/>
</dbReference>
<accession>A0A926DLJ1</accession>
<name>A0A926DLJ1_9FIRM</name>
<evidence type="ECO:0000313" key="2">
    <source>
        <dbReference type="EMBL" id="MBC8539952.1"/>
    </source>
</evidence>
<dbReference type="GO" id="GO:0006799">
    <property type="term" value="P:polyphosphate biosynthetic process"/>
    <property type="evidence" value="ECO:0007669"/>
    <property type="project" value="UniProtKB-ARBA"/>
</dbReference>
<feature type="domain" description="VTC" evidence="1">
    <location>
        <begin position="7"/>
        <end position="227"/>
    </location>
</feature>
<protein>
    <submittedName>
        <fullName evidence="2">Polyphosphate polymerase domain-containing protein</fullName>
    </submittedName>
</protein>
<keyword evidence="3" id="KW-1185">Reference proteome</keyword>
<dbReference type="CDD" id="cd07750">
    <property type="entry name" value="PolyPPase_VTC_like"/>
    <property type="match status" value="1"/>
</dbReference>
<gene>
    <name evidence="2" type="ORF">H8698_03040</name>
</gene>
<dbReference type="RefSeq" id="WP_249311117.1">
    <property type="nucleotide sequence ID" value="NZ_JACRSU010000001.1"/>
</dbReference>
<dbReference type="EMBL" id="JACRSU010000001">
    <property type="protein sequence ID" value="MBC8539952.1"/>
    <property type="molecule type" value="Genomic_DNA"/>
</dbReference>
<sequence>MAIEVFNRYEQKYLLTRETFLKVNEAVKQHMEPDAHSAGDVFYPICNIYYDTEDCALIRASVAKPAYKEKLRLRSYGRAKPDDLVYLEIKKKYRGLVNKRRTAIPLSCAAEFVQTGALPQVLPCMNRQVMGELSYFVRTHTLMPKAFVAYDRIAYFDRETHDLRISFDRNLRARSDRLSLTSADTGTPIIKSDVYVMEVKTRFAAPLWLTDLLADQGLYKQSFSKYGSFYLDALTAPAPAAQTDAKKTA</sequence>